<sequence length="92" mass="10328">MENLNAFGGPLLFEDAMGKERTKIVRSRESKIILMGIPKNIFWKVPICSKTLIWQIALVTVKGHAVIWPMSSVCMLTIPPVETETNAKVTKM</sequence>
<gene>
    <name evidence="1" type="ORF">A2647_01215</name>
</gene>
<dbReference type="EMBL" id="MFTP01000009">
    <property type="protein sequence ID" value="OGI65963.1"/>
    <property type="molecule type" value="Genomic_DNA"/>
</dbReference>
<name>A0A1F6V8J8_9BACT</name>
<dbReference type="AlphaFoldDB" id="A0A1F6V8J8"/>
<dbReference type="Proteomes" id="UP000177370">
    <property type="component" value="Unassembled WGS sequence"/>
</dbReference>
<proteinExistence type="predicted"/>
<accession>A0A1F6V8J8</accession>
<organism evidence="1 2">
    <name type="scientific">Candidatus Nomurabacteria bacterium RIFCSPHIGHO2_01_FULL_40_24b</name>
    <dbReference type="NCBI Taxonomy" id="1801739"/>
    <lineage>
        <taxon>Bacteria</taxon>
        <taxon>Candidatus Nomuraibacteriota</taxon>
    </lineage>
</organism>
<comment type="caution">
    <text evidence="1">The sequence shown here is derived from an EMBL/GenBank/DDBJ whole genome shotgun (WGS) entry which is preliminary data.</text>
</comment>
<evidence type="ECO:0000313" key="1">
    <source>
        <dbReference type="EMBL" id="OGI65963.1"/>
    </source>
</evidence>
<reference evidence="1 2" key="1">
    <citation type="journal article" date="2016" name="Nat. Commun.">
        <title>Thousands of microbial genomes shed light on interconnected biogeochemical processes in an aquifer system.</title>
        <authorList>
            <person name="Anantharaman K."/>
            <person name="Brown C.T."/>
            <person name="Hug L.A."/>
            <person name="Sharon I."/>
            <person name="Castelle C.J."/>
            <person name="Probst A.J."/>
            <person name="Thomas B.C."/>
            <person name="Singh A."/>
            <person name="Wilkins M.J."/>
            <person name="Karaoz U."/>
            <person name="Brodie E.L."/>
            <person name="Williams K.H."/>
            <person name="Hubbard S.S."/>
            <person name="Banfield J.F."/>
        </authorList>
    </citation>
    <scope>NUCLEOTIDE SEQUENCE [LARGE SCALE GENOMIC DNA]</scope>
</reference>
<evidence type="ECO:0000313" key="2">
    <source>
        <dbReference type="Proteomes" id="UP000177370"/>
    </source>
</evidence>
<protein>
    <submittedName>
        <fullName evidence="1">Uncharacterized protein</fullName>
    </submittedName>
</protein>